<dbReference type="CDD" id="cd10981">
    <property type="entry name" value="ZnPC_S1P1"/>
    <property type="match status" value="1"/>
</dbReference>
<keyword evidence="4" id="KW-0378">Hydrolase</keyword>
<dbReference type="GO" id="GO:0004519">
    <property type="term" value="F:endonuclease activity"/>
    <property type="evidence" value="ECO:0007669"/>
    <property type="project" value="UniProtKB-KW"/>
</dbReference>
<dbReference type="GO" id="GO:0006308">
    <property type="term" value="P:DNA catabolic process"/>
    <property type="evidence" value="ECO:0007669"/>
    <property type="project" value="InterPro"/>
</dbReference>
<gene>
    <name evidence="8" type="ORF">SAMN05444355_10631</name>
</gene>
<protein>
    <submittedName>
        <fullName evidence="8">S1/P1 Nuclease</fullName>
    </submittedName>
</protein>
<dbReference type="AlphaFoldDB" id="A0A1H9KLZ5"/>
<accession>A0A1H9KLZ5</accession>
<dbReference type="InterPro" id="IPR003154">
    <property type="entry name" value="S1/P1nuclease"/>
</dbReference>
<keyword evidence="7" id="KW-1133">Transmembrane helix</keyword>
<dbReference type="InterPro" id="IPR008947">
    <property type="entry name" value="PLipase_C/P1_nuclease_dom_sf"/>
</dbReference>
<evidence type="ECO:0000256" key="4">
    <source>
        <dbReference type="ARBA" id="ARBA00022801"/>
    </source>
</evidence>
<keyword evidence="2" id="KW-0479">Metal-binding</keyword>
<evidence type="ECO:0000313" key="9">
    <source>
        <dbReference type="Proteomes" id="UP000183658"/>
    </source>
</evidence>
<evidence type="ECO:0000256" key="2">
    <source>
        <dbReference type="ARBA" id="ARBA00022723"/>
    </source>
</evidence>
<name>A0A1H9KLZ5_FLAFI</name>
<keyword evidence="7" id="KW-0812">Transmembrane</keyword>
<keyword evidence="5" id="KW-1015">Disulfide bond</keyword>
<dbReference type="SUPFAM" id="SSF48537">
    <property type="entry name" value="Phospholipase C/P1 nuclease"/>
    <property type="match status" value="1"/>
</dbReference>
<keyword evidence="1" id="KW-0540">Nuclease</keyword>
<feature type="transmembrane region" description="Helical" evidence="7">
    <location>
        <begin position="41"/>
        <end position="60"/>
    </location>
</feature>
<keyword evidence="6" id="KW-0325">Glycoprotein</keyword>
<dbReference type="Proteomes" id="UP000183658">
    <property type="component" value="Unassembled WGS sequence"/>
</dbReference>
<dbReference type="GO" id="GO:0016788">
    <property type="term" value="F:hydrolase activity, acting on ester bonds"/>
    <property type="evidence" value="ECO:0007669"/>
    <property type="project" value="InterPro"/>
</dbReference>
<evidence type="ECO:0000256" key="3">
    <source>
        <dbReference type="ARBA" id="ARBA00022759"/>
    </source>
</evidence>
<evidence type="ECO:0000256" key="6">
    <source>
        <dbReference type="ARBA" id="ARBA00023180"/>
    </source>
</evidence>
<dbReference type="GO" id="GO:0046872">
    <property type="term" value="F:metal ion binding"/>
    <property type="evidence" value="ECO:0007669"/>
    <property type="project" value="UniProtKB-KW"/>
</dbReference>
<dbReference type="EMBL" id="FOFZ01000006">
    <property type="protein sequence ID" value="SER00191.1"/>
    <property type="molecule type" value="Genomic_DNA"/>
</dbReference>
<reference evidence="9" key="1">
    <citation type="submission" date="2016-10" db="EMBL/GenBank/DDBJ databases">
        <authorList>
            <person name="Varghese N."/>
            <person name="Submissions S."/>
        </authorList>
    </citation>
    <scope>NUCLEOTIDE SEQUENCE [LARGE SCALE GENOMIC DNA]</scope>
    <source>
        <strain evidence="9">DSM 15719</strain>
    </source>
</reference>
<evidence type="ECO:0000256" key="7">
    <source>
        <dbReference type="SAM" id="Phobius"/>
    </source>
</evidence>
<dbReference type="Pfam" id="PF02265">
    <property type="entry name" value="S1-P1_nuclease"/>
    <property type="match status" value="1"/>
</dbReference>
<dbReference type="GO" id="GO:0003676">
    <property type="term" value="F:nucleic acid binding"/>
    <property type="evidence" value="ECO:0007669"/>
    <property type="project" value="InterPro"/>
</dbReference>
<sequence>MDKLFPNLHNLKLDIFKLSEKQIHLYFKKIKVMINIKFKPTIMLLTAIFIGFLTLSWGIVGHERINKAAVMALPKPLQVFFYNHIDFITQESTVPDLRKYILQDKAEGPRHYFDMENFGSVDSFPKTMAEAKKKYDDKFLSKNGTLPWYIQDMMGKLTQAFKDKRKSEILFIAAELGHYIADAHMPLHTSDNHDGQLSDQKGIHSLWESRLPELFVKDYKFTVAPAHYYEDVNKATWDMIMDTHSLVEPLLAADKGLRTALTVNQIFVTDAEGNVVKNKYNSAKYSNEYAGKFHTALNGMVESQMKKAVTATASFWYTAWVNAGKPDLSKLDAEVLTKRNRKALKKDTKLFKKGDLFGMESDKDAE</sequence>
<keyword evidence="9" id="KW-1185">Reference proteome</keyword>
<evidence type="ECO:0000256" key="1">
    <source>
        <dbReference type="ARBA" id="ARBA00022722"/>
    </source>
</evidence>
<evidence type="ECO:0000256" key="5">
    <source>
        <dbReference type="ARBA" id="ARBA00023157"/>
    </source>
</evidence>
<dbReference type="Gene3D" id="1.10.575.10">
    <property type="entry name" value="P1 Nuclease"/>
    <property type="match status" value="1"/>
</dbReference>
<proteinExistence type="predicted"/>
<keyword evidence="7" id="KW-0472">Membrane</keyword>
<organism evidence="8 9">
    <name type="scientific">Flavobacterium frigoris</name>
    <dbReference type="NCBI Taxonomy" id="229204"/>
    <lineage>
        <taxon>Bacteria</taxon>
        <taxon>Pseudomonadati</taxon>
        <taxon>Bacteroidota</taxon>
        <taxon>Flavobacteriia</taxon>
        <taxon>Flavobacteriales</taxon>
        <taxon>Flavobacteriaceae</taxon>
        <taxon>Flavobacterium</taxon>
    </lineage>
</organism>
<evidence type="ECO:0000313" key="8">
    <source>
        <dbReference type="EMBL" id="SER00191.1"/>
    </source>
</evidence>
<keyword evidence="3" id="KW-0255">Endonuclease</keyword>